<organism evidence="1">
    <name type="scientific">Salmonella enterica</name>
    <name type="common">Salmonella choleraesuis</name>
    <dbReference type="NCBI Taxonomy" id="28901"/>
    <lineage>
        <taxon>Bacteria</taxon>
        <taxon>Pseudomonadati</taxon>
        <taxon>Pseudomonadota</taxon>
        <taxon>Gammaproteobacteria</taxon>
        <taxon>Enterobacterales</taxon>
        <taxon>Enterobacteriaceae</taxon>
        <taxon>Salmonella</taxon>
    </lineage>
</organism>
<reference evidence="1" key="2">
    <citation type="submission" date="2020-02" db="EMBL/GenBank/DDBJ databases">
        <authorList>
            <consortium name="NCBI Pathogen Detection Project"/>
        </authorList>
    </citation>
    <scope>NUCLEOTIDE SEQUENCE</scope>
    <source>
        <strain evidence="1">MA.CK_00/00002125</strain>
    </source>
</reference>
<reference evidence="1" key="1">
    <citation type="journal article" date="2018" name="Genome Biol.">
        <title>SKESA: strategic k-mer extension for scrupulous assemblies.</title>
        <authorList>
            <person name="Souvorov A."/>
            <person name="Agarwala R."/>
            <person name="Lipman D.J."/>
        </authorList>
    </citation>
    <scope>NUCLEOTIDE SEQUENCE</scope>
    <source>
        <strain evidence="1">MA.CK_00/00002125</strain>
    </source>
</reference>
<proteinExistence type="predicted"/>
<dbReference type="AlphaFoldDB" id="A0A756LE90"/>
<sequence>MDIDEDLFVANRYMAGDFAKFSNWNESMYLELMDEINPTQLSLLTSSCLEFENPKKYFMHLLKLHDEQITSFMGKYDGYGSCPNTPPYIIYAAIILIQYSRLLYKHVFYDLHNVTEFAENSDASNGNIRLIKKAFNFAQDASRMNYWPFPPKPPLDIE</sequence>
<evidence type="ECO:0000313" key="1">
    <source>
        <dbReference type="EMBL" id="HAG0016088.1"/>
    </source>
</evidence>
<name>A0A756LE90_SALER</name>
<comment type="caution">
    <text evidence="1">The sequence shown here is derived from an EMBL/GenBank/DDBJ whole genome shotgun (WGS) entry which is preliminary data.</text>
</comment>
<dbReference type="EMBL" id="DAAWYJ010000014">
    <property type="protein sequence ID" value="HAG0016088.1"/>
    <property type="molecule type" value="Genomic_DNA"/>
</dbReference>
<accession>A0A756LE90</accession>
<gene>
    <name evidence="1" type="ORF">G8O67_003406</name>
</gene>
<protein>
    <submittedName>
        <fullName evidence="1">Uncharacterized protein</fullName>
    </submittedName>
</protein>